<evidence type="ECO:0000256" key="2">
    <source>
        <dbReference type="ARBA" id="ARBA00011322"/>
    </source>
</evidence>
<dbReference type="Proteomes" id="UP000261023">
    <property type="component" value="Unassembled WGS sequence"/>
</dbReference>
<dbReference type="GO" id="GO:0016887">
    <property type="term" value="F:ATP hydrolysis activity"/>
    <property type="evidence" value="ECO:0007669"/>
    <property type="project" value="InterPro"/>
</dbReference>
<feature type="domain" description="Rad50/SbcC-type AAA" evidence="5">
    <location>
        <begin position="5"/>
        <end position="276"/>
    </location>
</feature>
<sequence length="711" mass="82213">MKINKIVLYNFNSFEGLNEFDFSNTNQKKNIILIGGKNGAGKTSLFTAIKIALYGPLAFGYVGINPYYIAKIKECINSKAFQTNKVESRVQITISLVVEREVKNYEITREWDYSKQKLVENYSVKADGKLLDDQEVSYFQNYLQGLVPPDLFEFFLFDGEEIGSIFSTSTYNTYVRNAVYTLCGLDIFEIIRKYTEGYVGKASTVDEAQLYDEYENLRAAVEKLKGSIENIDSELEIKQEELERIETELMELETAFKNAGGITEAERKKLTQEFEEAEQIKAETTAKVKMFVEGLMPFFIVREFTKRISDQMDYEEKGEIYYYVQQKLDREEIQKVLVGSVPDNQVDALMNMLLAKFKPKGFNEKTEPIHDLSKENTGRVNAMISSIDDFDVNGMVNSVKQKQTAAYRTMEINRILKSAMTDEESARFAERENTLLRKKEEITQKLYEDRTKLEKLDRQIADLTLQRDRAWQNLKANAQNKHVFELSSGLASMMDSLLSGKTVKIKKELERLIVDNLQHIYRKNNLITHIEIDDDFQFNLYQDATYTAAELAYLMQNLGKDRFALTIGKQGQEALFERYDVKSMGKLQQALSFDVSDSIDLYKNIDLSRLSKGERQIFILSLYWAIIELSGQDIPFVIDTPYARIDANHRKEISEKFFPNISKQVVILSTDEEINEEYYGIIKPYIAREYLLINDESQNKTSVENHYFFGA</sequence>
<dbReference type="SUPFAM" id="SSF52540">
    <property type="entry name" value="P-loop containing nucleoside triphosphate hydrolases"/>
    <property type="match status" value="1"/>
</dbReference>
<comment type="subunit">
    <text evidence="2">Heterodimer of SbcC and SbcD.</text>
</comment>
<comment type="caution">
    <text evidence="6">The sequence shown here is derived from an EMBL/GenBank/DDBJ whole genome shotgun (WGS) entry which is preliminary data.</text>
</comment>
<evidence type="ECO:0000256" key="1">
    <source>
        <dbReference type="ARBA" id="ARBA00006930"/>
    </source>
</evidence>
<dbReference type="InterPro" id="IPR038729">
    <property type="entry name" value="Rad50/SbcC_AAA"/>
</dbReference>
<dbReference type="Gene3D" id="1.10.287.1490">
    <property type="match status" value="1"/>
</dbReference>
<gene>
    <name evidence="6" type="ORF">DWX31_01045</name>
</gene>
<organism evidence="6 7">
    <name type="scientific">Hungatella hathewayi</name>
    <dbReference type="NCBI Taxonomy" id="154046"/>
    <lineage>
        <taxon>Bacteria</taxon>
        <taxon>Bacillati</taxon>
        <taxon>Bacillota</taxon>
        <taxon>Clostridia</taxon>
        <taxon>Lachnospirales</taxon>
        <taxon>Lachnospiraceae</taxon>
        <taxon>Hungatella</taxon>
    </lineage>
</organism>
<accession>A0A3E3DTT2</accession>
<dbReference type="Gene3D" id="3.40.50.300">
    <property type="entry name" value="P-loop containing nucleotide triphosphate hydrolases"/>
    <property type="match status" value="2"/>
</dbReference>
<evidence type="ECO:0000256" key="3">
    <source>
        <dbReference type="ARBA" id="ARBA00013368"/>
    </source>
</evidence>
<name>A0A3E3DTT2_9FIRM</name>
<dbReference type="OrthoDB" id="9795626at2"/>
<evidence type="ECO:0000313" key="6">
    <source>
        <dbReference type="EMBL" id="RGD72466.1"/>
    </source>
</evidence>
<evidence type="ECO:0000259" key="5">
    <source>
        <dbReference type="Pfam" id="PF13476"/>
    </source>
</evidence>
<evidence type="ECO:0000256" key="4">
    <source>
        <dbReference type="SAM" id="Coils"/>
    </source>
</evidence>
<comment type="similarity">
    <text evidence="1">Belongs to the SMC family. SbcC subfamily.</text>
</comment>
<dbReference type="EMBL" id="QTJW01000001">
    <property type="protein sequence ID" value="RGD72466.1"/>
    <property type="molecule type" value="Genomic_DNA"/>
</dbReference>
<feature type="coiled-coil region" evidence="4">
    <location>
        <begin position="207"/>
        <end position="287"/>
    </location>
</feature>
<dbReference type="AlphaFoldDB" id="A0A3E3DTT2"/>
<dbReference type="PANTHER" id="PTHR32114">
    <property type="entry name" value="ABC TRANSPORTER ABCH.3"/>
    <property type="match status" value="1"/>
</dbReference>
<dbReference type="InterPro" id="IPR027417">
    <property type="entry name" value="P-loop_NTPase"/>
</dbReference>
<dbReference type="RefSeq" id="WP_025529101.1">
    <property type="nucleotide sequence ID" value="NZ_QTJW01000001.1"/>
</dbReference>
<protein>
    <recommendedName>
        <fullName evidence="3">Nuclease SbcCD subunit C</fullName>
    </recommendedName>
</protein>
<keyword evidence="4" id="KW-0175">Coiled coil</keyword>
<evidence type="ECO:0000313" key="7">
    <source>
        <dbReference type="Proteomes" id="UP000261023"/>
    </source>
</evidence>
<reference evidence="6 7" key="1">
    <citation type="submission" date="2018-08" db="EMBL/GenBank/DDBJ databases">
        <title>A genome reference for cultivated species of the human gut microbiota.</title>
        <authorList>
            <person name="Zou Y."/>
            <person name="Xue W."/>
            <person name="Luo G."/>
        </authorList>
    </citation>
    <scope>NUCLEOTIDE SEQUENCE [LARGE SCALE GENOMIC DNA]</scope>
    <source>
        <strain evidence="6 7">AF19-13AC</strain>
    </source>
</reference>
<proteinExistence type="inferred from homology"/>
<dbReference type="Pfam" id="PF13476">
    <property type="entry name" value="AAA_23"/>
    <property type="match status" value="1"/>
</dbReference>
<dbReference type="GO" id="GO:0006302">
    <property type="term" value="P:double-strand break repair"/>
    <property type="evidence" value="ECO:0007669"/>
    <property type="project" value="InterPro"/>
</dbReference>
<dbReference type="PANTHER" id="PTHR32114:SF2">
    <property type="entry name" value="ABC TRANSPORTER ABCH.3"/>
    <property type="match status" value="1"/>
</dbReference>